<dbReference type="NCBIfam" id="TIGR02145">
    <property type="entry name" value="Fib_succ_major"/>
    <property type="match status" value="1"/>
</dbReference>
<dbReference type="InterPro" id="IPR011871">
    <property type="entry name" value="Fib_succ_major"/>
</dbReference>
<sequence length="573" mass="60975">MTIRLLKTVSIVLVLLSFFSCKRDEEGFGQEIVTLNVSLGGEEYDEQEATFGGRSAADGLRSIIKSNLNNAPAVQVQEIPLEDGFYISAEVTSKEAVYRPTPAKSPSGENKATVVVNPIQRAIAFRLVAFNSSGAYFRDKVYNIAANGTVTPADGVAMQLPNGQYTFIAYSYNTSTAPAENLASQTASNFTITGAPVANGFMMFNSGLMTVSSQTTVNLNVILRHLTSPMQVLIDATATNGYLITSVGATTLGSTRGTATVNLSTGAVSNFGGATTTQTMSYTSTAAAAQRASNITYFSNNTTTGSLSIASLVVGPLNRTTPITLNNITITPGIAYTVRLRLNPTDQYETIAGQDAALINGRYWMRRNLGSTVANPDAPNATASIGFRDHIGNYYQWGRNTTRGNGSNTADQTGAHWGTRETSLTAWNTGTEAAPVKNTTNDPCPAGWRVPTRNEWNLLLANTTQNETDNIEGTWTAGATNYSTAKVFRSLRDRNVVLTFPSGGAFTPTNGTTPATLQSRGSAGAYWTSQSIAPNSAANNASRLITNETAATMGQGTDNKNFAINIRCTRDVQ</sequence>
<proteinExistence type="predicted"/>
<evidence type="ECO:0000313" key="2">
    <source>
        <dbReference type="EMBL" id="MFD2966889.1"/>
    </source>
</evidence>
<gene>
    <name evidence="2" type="ORF">ACFS7Y_05800</name>
</gene>
<dbReference type="RefSeq" id="WP_320182588.1">
    <property type="nucleotide sequence ID" value="NZ_CP138332.1"/>
</dbReference>
<organism evidence="2 3">
    <name type="scientific">Sphingobacterium bambusae</name>
    <dbReference type="NCBI Taxonomy" id="662858"/>
    <lineage>
        <taxon>Bacteria</taxon>
        <taxon>Pseudomonadati</taxon>
        <taxon>Bacteroidota</taxon>
        <taxon>Sphingobacteriia</taxon>
        <taxon>Sphingobacteriales</taxon>
        <taxon>Sphingobacteriaceae</taxon>
        <taxon>Sphingobacterium</taxon>
    </lineage>
</organism>
<keyword evidence="3" id="KW-1185">Reference proteome</keyword>
<reference evidence="3" key="1">
    <citation type="journal article" date="2019" name="Int. J. Syst. Evol. Microbiol.">
        <title>The Global Catalogue of Microorganisms (GCM) 10K type strain sequencing project: providing services to taxonomists for standard genome sequencing and annotation.</title>
        <authorList>
            <consortium name="The Broad Institute Genomics Platform"/>
            <consortium name="The Broad Institute Genome Sequencing Center for Infectious Disease"/>
            <person name="Wu L."/>
            <person name="Ma J."/>
        </authorList>
    </citation>
    <scope>NUCLEOTIDE SEQUENCE [LARGE SCALE GENOMIC DNA]</scope>
    <source>
        <strain evidence="3">KCTC 22814</strain>
    </source>
</reference>
<protein>
    <submittedName>
        <fullName evidence="2">FISUMP domain-containing protein</fullName>
    </submittedName>
</protein>
<feature type="domain" description="Fibrobacter succinogenes major paralogous" evidence="1">
    <location>
        <begin position="359"/>
        <end position="570"/>
    </location>
</feature>
<dbReference type="EMBL" id="JBHUPB010000004">
    <property type="protein sequence ID" value="MFD2966889.1"/>
    <property type="molecule type" value="Genomic_DNA"/>
</dbReference>
<dbReference type="Proteomes" id="UP001597525">
    <property type="component" value="Unassembled WGS sequence"/>
</dbReference>
<comment type="caution">
    <text evidence="2">The sequence shown here is derived from an EMBL/GenBank/DDBJ whole genome shotgun (WGS) entry which is preliminary data.</text>
</comment>
<name>A0ABW6BEI8_9SPHI</name>
<dbReference type="Pfam" id="PF09603">
    <property type="entry name" value="Fib_succ_major"/>
    <property type="match status" value="1"/>
</dbReference>
<evidence type="ECO:0000259" key="1">
    <source>
        <dbReference type="Pfam" id="PF09603"/>
    </source>
</evidence>
<evidence type="ECO:0000313" key="3">
    <source>
        <dbReference type="Proteomes" id="UP001597525"/>
    </source>
</evidence>
<dbReference type="PROSITE" id="PS51257">
    <property type="entry name" value="PROKAR_LIPOPROTEIN"/>
    <property type="match status" value="1"/>
</dbReference>
<accession>A0ABW6BEI8</accession>